<comment type="caution">
    <text evidence="1">The sequence shown here is derived from an EMBL/GenBank/DDBJ whole genome shotgun (WGS) entry which is preliminary data.</text>
</comment>
<reference evidence="1 2" key="1">
    <citation type="journal article" date="2021" name="BMC Genomics">
        <title>Datura genome reveals duplications of psychoactive alkaloid biosynthetic genes and high mutation rate following tissue culture.</title>
        <authorList>
            <person name="Rajewski A."/>
            <person name="Carter-House D."/>
            <person name="Stajich J."/>
            <person name="Litt A."/>
        </authorList>
    </citation>
    <scope>NUCLEOTIDE SEQUENCE [LARGE SCALE GENOMIC DNA]</scope>
    <source>
        <strain evidence="1">AR-01</strain>
    </source>
</reference>
<protein>
    <submittedName>
        <fullName evidence="1">Uncharacterized protein</fullName>
    </submittedName>
</protein>
<dbReference type="EMBL" id="JACEIK010008062">
    <property type="protein sequence ID" value="MCE3050984.1"/>
    <property type="molecule type" value="Genomic_DNA"/>
</dbReference>
<proteinExistence type="predicted"/>
<keyword evidence="2" id="KW-1185">Reference proteome</keyword>
<sequence length="256" mass="28392">MMSMAGGSTQWARVAHFALPTPFLPREYSKNRRLAEIEETQSPGYIKATTLRWFSKGFRKGVTAQSEGGAFPSFIVTGVKRDRGGYLAGVVSVVCHEVPMDKGTSESSLFSAWLKKHRVNQCDHDIVGACDGADANPRLHIYGKRKRLTQNRSLAGRLVPARYALPVGCSFIRLFHPGARLCVEKNLRLRSLFATHFRSYFGIDVLLESWNPIYGNGHDGGSPREPNRGHVPHAIPVAPGETAWSIKSQPHEWSPV</sequence>
<accession>A0ABS8WLX6</accession>
<evidence type="ECO:0000313" key="1">
    <source>
        <dbReference type="EMBL" id="MCE3050984.1"/>
    </source>
</evidence>
<name>A0ABS8WLX6_DATST</name>
<evidence type="ECO:0000313" key="2">
    <source>
        <dbReference type="Proteomes" id="UP000823775"/>
    </source>
</evidence>
<organism evidence="1 2">
    <name type="scientific">Datura stramonium</name>
    <name type="common">Jimsonweed</name>
    <name type="synonym">Common thornapple</name>
    <dbReference type="NCBI Taxonomy" id="4076"/>
    <lineage>
        <taxon>Eukaryota</taxon>
        <taxon>Viridiplantae</taxon>
        <taxon>Streptophyta</taxon>
        <taxon>Embryophyta</taxon>
        <taxon>Tracheophyta</taxon>
        <taxon>Spermatophyta</taxon>
        <taxon>Magnoliopsida</taxon>
        <taxon>eudicotyledons</taxon>
        <taxon>Gunneridae</taxon>
        <taxon>Pentapetalae</taxon>
        <taxon>asterids</taxon>
        <taxon>lamiids</taxon>
        <taxon>Solanales</taxon>
        <taxon>Solanaceae</taxon>
        <taxon>Solanoideae</taxon>
        <taxon>Datureae</taxon>
        <taxon>Datura</taxon>
    </lineage>
</organism>
<gene>
    <name evidence="1" type="ORF">HAX54_048651</name>
</gene>
<dbReference type="Proteomes" id="UP000823775">
    <property type="component" value="Unassembled WGS sequence"/>
</dbReference>